<protein>
    <recommendedName>
        <fullName evidence="9">Histidinol-phosphate aminotransferase</fullName>
        <ecNumber evidence="9">2.6.1.9</ecNumber>
    </recommendedName>
    <alternativeName>
        <fullName evidence="9">Imidazole acetol-phosphate transaminase</fullName>
    </alternativeName>
</protein>
<dbReference type="InterPro" id="IPR005861">
    <property type="entry name" value="HisP_aminotrans"/>
</dbReference>
<dbReference type="Pfam" id="PF00155">
    <property type="entry name" value="Aminotran_1_2"/>
    <property type="match status" value="1"/>
</dbReference>
<comment type="pathway">
    <text evidence="2 9">Amino-acid biosynthesis; L-histidine biosynthesis; L-histidine from 5-phospho-alpha-D-ribose 1-diphosphate: step 7/9.</text>
</comment>
<dbReference type="AlphaFoldDB" id="A0A433MLH5"/>
<organism evidence="11 12">
    <name type="scientific">Variovorax guangxiensis</name>
    <dbReference type="NCBI Taxonomy" id="1775474"/>
    <lineage>
        <taxon>Bacteria</taxon>
        <taxon>Pseudomonadati</taxon>
        <taxon>Pseudomonadota</taxon>
        <taxon>Betaproteobacteria</taxon>
        <taxon>Burkholderiales</taxon>
        <taxon>Comamonadaceae</taxon>
        <taxon>Variovorax</taxon>
    </lineage>
</organism>
<comment type="caution">
    <text evidence="11">The sequence shown here is derived from an EMBL/GenBank/DDBJ whole genome shotgun (WGS) entry which is preliminary data.</text>
</comment>
<dbReference type="InterPro" id="IPR015422">
    <property type="entry name" value="PyrdxlP-dep_Trfase_small"/>
</dbReference>
<evidence type="ECO:0000256" key="4">
    <source>
        <dbReference type="ARBA" id="ARBA00011738"/>
    </source>
</evidence>
<evidence type="ECO:0000256" key="2">
    <source>
        <dbReference type="ARBA" id="ARBA00005011"/>
    </source>
</evidence>
<dbReference type="InterPro" id="IPR001917">
    <property type="entry name" value="Aminotrans_II_pyridoxalP_BS"/>
</dbReference>
<dbReference type="SUPFAM" id="SSF53383">
    <property type="entry name" value="PLP-dependent transferases"/>
    <property type="match status" value="1"/>
</dbReference>
<dbReference type="GO" id="GO:0004400">
    <property type="term" value="F:histidinol-phosphate transaminase activity"/>
    <property type="evidence" value="ECO:0007669"/>
    <property type="project" value="UniProtKB-UniRule"/>
</dbReference>
<comment type="cofactor">
    <cofactor evidence="1 9">
        <name>pyridoxal 5'-phosphate</name>
        <dbReference type="ChEBI" id="CHEBI:597326"/>
    </cofactor>
</comment>
<evidence type="ECO:0000313" key="11">
    <source>
        <dbReference type="EMBL" id="RUR68612.1"/>
    </source>
</evidence>
<dbReference type="EMBL" id="RXFT01000006">
    <property type="protein sequence ID" value="RUR68612.1"/>
    <property type="molecule type" value="Genomic_DNA"/>
</dbReference>
<dbReference type="PANTHER" id="PTHR43643:SF3">
    <property type="entry name" value="HISTIDINOL-PHOSPHATE AMINOTRANSFERASE"/>
    <property type="match status" value="1"/>
</dbReference>
<evidence type="ECO:0000256" key="3">
    <source>
        <dbReference type="ARBA" id="ARBA00007970"/>
    </source>
</evidence>
<gene>
    <name evidence="9" type="primary">hisC</name>
    <name evidence="11" type="ORF">EJP67_16230</name>
</gene>
<feature type="domain" description="Aminotransferase class I/classII large" evidence="10">
    <location>
        <begin position="33"/>
        <end position="359"/>
    </location>
</feature>
<feature type="modified residue" description="N6-(pyridoxal phosphate)lysine" evidence="9">
    <location>
        <position position="222"/>
    </location>
</feature>
<name>A0A433MLH5_9BURK</name>
<dbReference type="CDD" id="cd00609">
    <property type="entry name" value="AAT_like"/>
    <property type="match status" value="1"/>
</dbReference>
<dbReference type="Gene3D" id="3.40.640.10">
    <property type="entry name" value="Type I PLP-dependent aspartate aminotransferase-like (Major domain)"/>
    <property type="match status" value="1"/>
</dbReference>
<dbReference type="PROSITE" id="PS00599">
    <property type="entry name" value="AA_TRANSFER_CLASS_2"/>
    <property type="match status" value="1"/>
</dbReference>
<dbReference type="InterPro" id="IPR004839">
    <property type="entry name" value="Aminotransferase_I/II_large"/>
</dbReference>
<evidence type="ECO:0000256" key="8">
    <source>
        <dbReference type="ARBA" id="ARBA00047481"/>
    </source>
</evidence>
<keyword evidence="6 9" id="KW-0808">Transferase</keyword>
<sequence length="367" mass="40307">MTQQQQQPVPAFWSPRIAALEPYVPGEQPRIANLVKLNTNENPYPPSPVAVEAIRRAAEDGLERYPDPTSLALREAVARRHGLEPGEVFAGNGSDEVLAHAFFAFFQQAAPLLMPDVSYSFYRVYAQLYGIACEQQPVDEGLGIDVDALAVRARRGCAGIVIANPNAPTGIGLPLSRIEQLLEACPDRVVLVDEAYVDFGGESALPLIRKYPNLLVVQTLSKSRALAGLRVGFACGQAHLIDALVRVKDSFNSYPLDRLASAGAVAALEDEAWFREACGKIVDTREGLTLQLEDLGFEVLPSQTNFVFARHPKRDAAELAASLRERAVLVRHFRQPRIAQYLRISIGTREQCSVLVQRLQDILDSTP</sequence>
<dbReference type="OrthoDB" id="9809616at2"/>
<dbReference type="InterPro" id="IPR015424">
    <property type="entry name" value="PyrdxlP-dep_Trfase"/>
</dbReference>
<dbReference type="EC" id="2.6.1.9" evidence="9"/>
<evidence type="ECO:0000256" key="6">
    <source>
        <dbReference type="ARBA" id="ARBA00022679"/>
    </source>
</evidence>
<dbReference type="RefSeq" id="WP_126022742.1">
    <property type="nucleotide sequence ID" value="NZ_RXFT01000006.1"/>
</dbReference>
<evidence type="ECO:0000259" key="10">
    <source>
        <dbReference type="Pfam" id="PF00155"/>
    </source>
</evidence>
<dbReference type="Proteomes" id="UP000281118">
    <property type="component" value="Unassembled WGS sequence"/>
</dbReference>
<dbReference type="NCBIfam" id="TIGR01141">
    <property type="entry name" value="hisC"/>
    <property type="match status" value="1"/>
</dbReference>
<dbReference type="GO" id="GO:0000105">
    <property type="term" value="P:L-histidine biosynthetic process"/>
    <property type="evidence" value="ECO:0007669"/>
    <property type="project" value="UniProtKB-UniRule"/>
</dbReference>
<keyword evidence="7 9" id="KW-0663">Pyridoxal phosphate</keyword>
<evidence type="ECO:0000256" key="1">
    <source>
        <dbReference type="ARBA" id="ARBA00001933"/>
    </source>
</evidence>
<dbReference type="InterPro" id="IPR050106">
    <property type="entry name" value="HistidinolP_aminotransfase"/>
</dbReference>
<keyword evidence="5 9" id="KW-0032">Aminotransferase</keyword>
<comment type="subunit">
    <text evidence="4 9">Homodimer.</text>
</comment>
<evidence type="ECO:0000256" key="7">
    <source>
        <dbReference type="ARBA" id="ARBA00022898"/>
    </source>
</evidence>
<evidence type="ECO:0000313" key="12">
    <source>
        <dbReference type="Proteomes" id="UP000281118"/>
    </source>
</evidence>
<dbReference type="HAMAP" id="MF_01023">
    <property type="entry name" value="HisC_aminotrans_2"/>
    <property type="match status" value="1"/>
</dbReference>
<dbReference type="PANTHER" id="PTHR43643">
    <property type="entry name" value="HISTIDINOL-PHOSPHATE AMINOTRANSFERASE 2"/>
    <property type="match status" value="1"/>
</dbReference>
<keyword evidence="9" id="KW-0368">Histidine biosynthesis</keyword>
<evidence type="ECO:0000256" key="5">
    <source>
        <dbReference type="ARBA" id="ARBA00022576"/>
    </source>
</evidence>
<comment type="similarity">
    <text evidence="3 9">Belongs to the class-II pyridoxal-phosphate-dependent aminotransferase family. Histidinol-phosphate aminotransferase subfamily.</text>
</comment>
<reference evidence="11 12" key="1">
    <citation type="submission" date="2018-12" db="EMBL/GenBank/DDBJ databases">
        <title>The genome sequences of Variovorax guangxiensis DSM 27352.</title>
        <authorList>
            <person name="Gao J."/>
            <person name="Sun J."/>
        </authorList>
    </citation>
    <scope>NUCLEOTIDE SEQUENCE [LARGE SCALE GENOMIC DNA]</scope>
    <source>
        <strain evidence="11 12">DSM 27352</strain>
    </source>
</reference>
<dbReference type="UniPathway" id="UPA00031">
    <property type="reaction ID" value="UER00012"/>
</dbReference>
<dbReference type="GO" id="GO:0030170">
    <property type="term" value="F:pyridoxal phosphate binding"/>
    <property type="evidence" value="ECO:0007669"/>
    <property type="project" value="InterPro"/>
</dbReference>
<dbReference type="InterPro" id="IPR015421">
    <property type="entry name" value="PyrdxlP-dep_Trfase_major"/>
</dbReference>
<comment type="catalytic activity">
    <reaction evidence="8 9">
        <text>L-histidinol phosphate + 2-oxoglutarate = 3-(imidazol-4-yl)-2-oxopropyl phosphate + L-glutamate</text>
        <dbReference type="Rhea" id="RHEA:23744"/>
        <dbReference type="ChEBI" id="CHEBI:16810"/>
        <dbReference type="ChEBI" id="CHEBI:29985"/>
        <dbReference type="ChEBI" id="CHEBI:57766"/>
        <dbReference type="ChEBI" id="CHEBI:57980"/>
        <dbReference type="EC" id="2.6.1.9"/>
    </reaction>
</comment>
<accession>A0A433MLH5</accession>
<evidence type="ECO:0000256" key="9">
    <source>
        <dbReference type="HAMAP-Rule" id="MF_01023"/>
    </source>
</evidence>
<dbReference type="Gene3D" id="3.90.1150.10">
    <property type="entry name" value="Aspartate Aminotransferase, domain 1"/>
    <property type="match status" value="1"/>
</dbReference>
<keyword evidence="9" id="KW-0028">Amino-acid biosynthesis</keyword>
<proteinExistence type="inferred from homology"/>